<dbReference type="EMBL" id="JAUZQE010000114">
    <property type="protein sequence ID" value="MDR4127320.1"/>
    <property type="molecule type" value="Genomic_DNA"/>
</dbReference>
<reference evidence="1 2" key="1">
    <citation type="submission" date="2023-08" db="EMBL/GenBank/DDBJ databases">
        <title>Alcaligenaceae gen. nov., a novel taxon isolated from the sludge of Yixing Pesticide Factory.</title>
        <authorList>
            <person name="Ruan L."/>
        </authorList>
    </citation>
    <scope>NUCLEOTIDE SEQUENCE [LARGE SCALE GENOMIC DNA]</scope>
    <source>
        <strain evidence="1 2">LG-2</strain>
    </source>
</reference>
<keyword evidence="2" id="KW-1185">Reference proteome</keyword>
<evidence type="ECO:0000313" key="1">
    <source>
        <dbReference type="EMBL" id="MDR4127320.1"/>
    </source>
</evidence>
<evidence type="ECO:0000313" key="2">
    <source>
        <dbReference type="Proteomes" id="UP001232156"/>
    </source>
</evidence>
<accession>A0ABU1DAD4</accession>
<proteinExistence type="predicted"/>
<organism evidence="1 2">
    <name type="scientific">Yanghanlia caeni</name>
    <dbReference type="NCBI Taxonomy" id="3064283"/>
    <lineage>
        <taxon>Bacteria</taxon>
        <taxon>Pseudomonadati</taxon>
        <taxon>Pseudomonadota</taxon>
        <taxon>Betaproteobacteria</taxon>
        <taxon>Burkholderiales</taxon>
        <taxon>Alcaligenaceae</taxon>
        <taxon>Yanghanlia</taxon>
    </lineage>
</organism>
<comment type="caution">
    <text evidence="1">The sequence shown here is derived from an EMBL/GenBank/DDBJ whole genome shotgun (WGS) entry which is preliminary data.</text>
</comment>
<dbReference type="Proteomes" id="UP001232156">
    <property type="component" value="Unassembled WGS sequence"/>
</dbReference>
<dbReference type="PANTHER" id="PTHR35004:SF8">
    <property type="entry name" value="TRANSPOSASE RV3428C-RELATED"/>
    <property type="match status" value="1"/>
</dbReference>
<name>A0ABU1DAD4_9BURK</name>
<protein>
    <submittedName>
        <fullName evidence="1">IS21 family transposase</fullName>
    </submittedName>
</protein>
<feature type="non-terminal residue" evidence="1">
    <location>
        <position position="173"/>
    </location>
</feature>
<gene>
    <name evidence="1" type="ORF">Q8947_15270</name>
</gene>
<dbReference type="PANTHER" id="PTHR35004">
    <property type="entry name" value="TRANSPOSASE RV3428C-RELATED"/>
    <property type="match status" value="1"/>
</dbReference>
<sequence>MYQYRQALLSMRRGDTDRQIAQTRLLGRPKLAQLRQQALERGWLEPDSPLPDDAVLAEAFGKTRRSASTQSPLEPHRPQITEWMAAGVSGPVILAHLQRSHGYTGSYSSVYRMMVSIAGARPAKATVPLAFGPGEAVQVDFGAGPMLHDPASGKVRRTWAFVMTLCFSRHQYL</sequence>